<feature type="region of interest" description="Disordered" evidence="1">
    <location>
        <begin position="242"/>
        <end position="276"/>
    </location>
</feature>
<dbReference type="GO" id="GO:0003676">
    <property type="term" value="F:nucleic acid binding"/>
    <property type="evidence" value="ECO:0007669"/>
    <property type="project" value="InterPro"/>
</dbReference>
<dbReference type="InterPro" id="IPR032552">
    <property type="entry name" value="RSB_motif"/>
</dbReference>
<dbReference type="InterPro" id="IPR035979">
    <property type="entry name" value="RBD_domain_sf"/>
</dbReference>
<dbReference type="PROSITE" id="PS50800">
    <property type="entry name" value="SAP"/>
    <property type="match status" value="1"/>
</dbReference>
<dbReference type="SMART" id="SM00513">
    <property type="entry name" value="SAP"/>
    <property type="match status" value="1"/>
</dbReference>
<feature type="region of interest" description="Disordered" evidence="1">
    <location>
        <begin position="534"/>
        <end position="554"/>
    </location>
</feature>
<feature type="domain" description="SAP" evidence="2">
    <location>
        <begin position="25"/>
        <end position="59"/>
    </location>
</feature>
<dbReference type="CDD" id="cd12432">
    <property type="entry name" value="RRM_ACINU"/>
    <property type="match status" value="1"/>
</dbReference>
<feature type="region of interest" description="Disordered" evidence="1">
    <location>
        <begin position="61"/>
        <end position="193"/>
    </location>
</feature>
<dbReference type="Proteomes" id="UP000236161">
    <property type="component" value="Unassembled WGS sequence"/>
</dbReference>
<feature type="region of interest" description="Disordered" evidence="1">
    <location>
        <begin position="688"/>
        <end position="718"/>
    </location>
</feature>
<gene>
    <name evidence="3" type="ORF">AXF42_Ash004088</name>
</gene>
<feature type="compositionally biased region" description="Acidic residues" evidence="1">
    <location>
        <begin position="124"/>
        <end position="136"/>
    </location>
</feature>
<reference evidence="3 4" key="1">
    <citation type="journal article" date="2017" name="Nature">
        <title>The Apostasia genome and the evolution of orchids.</title>
        <authorList>
            <person name="Zhang G.Q."/>
            <person name="Liu K.W."/>
            <person name="Li Z."/>
            <person name="Lohaus R."/>
            <person name="Hsiao Y.Y."/>
            <person name="Niu S.C."/>
            <person name="Wang J.Y."/>
            <person name="Lin Y.C."/>
            <person name="Xu Q."/>
            <person name="Chen L.J."/>
            <person name="Yoshida K."/>
            <person name="Fujiwara S."/>
            <person name="Wang Z.W."/>
            <person name="Zhang Y.Q."/>
            <person name="Mitsuda N."/>
            <person name="Wang M."/>
            <person name="Liu G.H."/>
            <person name="Pecoraro L."/>
            <person name="Huang H.X."/>
            <person name="Xiao X.J."/>
            <person name="Lin M."/>
            <person name="Wu X.Y."/>
            <person name="Wu W.L."/>
            <person name="Chen Y.Y."/>
            <person name="Chang S.B."/>
            <person name="Sakamoto S."/>
            <person name="Ohme-Takagi M."/>
            <person name="Yagi M."/>
            <person name="Zeng S.J."/>
            <person name="Shen C.Y."/>
            <person name="Yeh C.M."/>
            <person name="Luo Y.B."/>
            <person name="Tsai W.C."/>
            <person name="Van de Peer Y."/>
            <person name="Liu Z.J."/>
        </authorList>
    </citation>
    <scope>NUCLEOTIDE SEQUENCE [LARGE SCALE GENOMIC DNA]</scope>
    <source>
        <strain evidence="4">cv. Shenzhen</strain>
        <tissue evidence="3">Stem</tissue>
    </source>
</reference>
<dbReference type="InterPro" id="IPR034257">
    <property type="entry name" value="Acinus_RRM"/>
</dbReference>
<dbReference type="SUPFAM" id="SSF68906">
    <property type="entry name" value="SAP domain"/>
    <property type="match status" value="1"/>
</dbReference>
<feature type="compositionally biased region" description="Polar residues" evidence="1">
    <location>
        <begin position="252"/>
        <end position="263"/>
    </location>
</feature>
<feature type="compositionally biased region" description="Pro residues" evidence="1">
    <location>
        <begin position="733"/>
        <end position="748"/>
    </location>
</feature>
<dbReference type="STRING" id="1088818.A0A2I0A1Y2"/>
<feature type="region of interest" description="Disordered" evidence="1">
    <location>
        <begin position="731"/>
        <end position="774"/>
    </location>
</feature>
<dbReference type="Pfam" id="PF02037">
    <property type="entry name" value="SAP"/>
    <property type="match status" value="1"/>
</dbReference>
<accession>A0A2I0A1Y2</accession>
<feature type="compositionally biased region" description="Basic and acidic residues" evidence="1">
    <location>
        <begin position="144"/>
        <end position="155"/>
    </location>
</feature>
<dbReference type="OrthoDB" id="5348404at2759"/>
<sequence length="813" mass="89637">MLSGVDFKMPKKTPNNYPVLDDKPIDQWRVTELREELRRRRLATKGLKEELVRRLDEAIRNEIESQNDGELGNGIDGNSDVQDNNEENEPDPAPNDGEMGSGIDGNSDFRDNTEENQAAQNDGDGNEMEAQNDGELGDGINDNLDIKDNTEDHEANIAQNDGEIGDGIDGNSDAPNNNEENEAVTTREGDTHMMVDENKKGDADADMVDINVGISDINQGSEDQKGEETEGAGLARLVDKEGTTETMEDNESCNQNVVSQSGTPFEAVPTETHDDPTPLIEESAVIQLERNNQVSEVNQGLEFQVNYVSNNDSVSLNDRNNIKDNLTADNLPLELEVVKQEVVSPASNSYPPTGDVACIVRDDQLEGLKHLSNEQGLCEDHVLYEQDMGKNPISDEKEGANVFISDEQDDDKKHVLVGQETIKVDVPLGDASLKNDSNVDLPKKEDSADGGSPEKVNLDRSSGDESMDEDISEHKLVETEIKSEEPTDKFEVKHELDDRASEVTLSKFSLSKKASALDDAKPVFAIEKRKMEESEAVTENDAPKRQRRWNPDTIKVPEQQTPQITISSAYKSNEQPPLRPTFSRSNSILSGDSPKERIVPLPKKLATSSLRIDNFLRPFTLKAVQDLLAKTGKVCDFWMDHIKTHCYVTFSSVEEATVTRNAVYNLQWPPNGGRLLVAEFVDPQEVKTRLEAPPQSPAPVSPNPTTVNAAPSPRTQDSLPVRQQALIKQQLQLPPPPPLTQPPPPPLSTTPIPTERAQRQPASPPKKPEAPVVTLDDLFKKTKASPRIYYLPLSEEQVTAKLAAQGKSSTQVP</sequence>
<protein>
    <recommendedName>
        <fullName evidence="2">SAP domain-containing protein</fullName>
    </recommendedName>
</protein>
<feature type="compositionally biased region" description="Polar residues" evidence="1">
    <location>
        <begin position="705"/>
        <end position="718"/>
    </location>
</feature>
<feature type="region of interest" description="Disordered" evidence="1">
    <location>
        <begin position="428"/>
        <end position="472"/>
    </location>
</feature>
<dbReference type="SUPFAM" id="SSF54928">
    <property type="entry name" value="RNA-binding domain, RBD"/>
    <property type="match status" value="1"/>
</dbReference>
<keyword evidence="4" id="KW-1185">Reference proteome</keyword>
<feature type="region of interest" description="Disordered" evidence="1">
    <location>
        <begin position="1"/>
        <end position="22"/>
    </location>
</feature>
<evidence type="ECO:0000259" key="2">
    <source>
        <dbReference type="PROSITE" id="PS50800"/>
    </source>
</evidence>
<dbReference type="Pfam" id="PF16294">
    <property type="entry name" value="RSB_motif"/>
    <property type="match status" value="1"/>
</dbReference>
<organism evidence="3 4">
    <name type="scientific">Apostasia shenzhenica</name>
    <dbReference type="NCBI Taxonomy" id="1088818"/>
    <lineage>
        <taxon>Eukaryota</taxon>
        <taxon>Viridiplantae</taxon>
        <taxon>Streptophyta</taxon>
        <taxon>Embryophyta</taxon>
        <taxon>Tracheophyta</taxon>
        <taxon>Spermatophyta</taxon>
        <taxon>Magnoliopsida</taxon>
        <taxon>Liliopsida</taxon>
        <taxon>Asparagales</taxon>
        <taxon>Orchidaceae</taxon>
        <taxon>Apostasioideae</taxon>
        <taxon>Apostasia</taxon>
    </lineage>
</organism>
<evidence type="ECO:0000256" key="1">
    <source>
        <dbReference type="SAM" id="MobiDB-lite"/>
    </source>
</evidence>
<dbReference type="InterPro" id="IPR003034">
    <property type="entry name" value="SAP_dom"/>
</dbReference>
<dbReference type="PANTHER" id="PTHR47031:SF3">
    <property type="entry name" value="SAP DOMAIN-CONTAINING PROTEIN"/>
    <property type="match status" value="1"/>
</dbReference>
<name>A0A2I0A1Y2_9ASPA</name>
<proteinExistence type="predicted"/>
<dbReference type="InterPro" id="IPR036361">
    <property type="entry name" value="SAP_dom_sf"/>
</dbReference>
<evidence type="ECO:0000313" key="3">
    <source>
        <dbReference type="EMBL" id="PKA49548.1"/>
    </source>
</evidence>
<dbReference type="AlphaFoldDB" id="A0A2I0A1Y2"/>
<evidence type="ECO:0000313" key="4">
    <source>
        <dbReference type="Proteomes" id="UP000236161"/>
    </source>
</evidence>
<dbReference type="PANTHER" id="PTHR47031">
    <property type="entry name" value="SAP DNA-BINDING DOMAIN-CONTAINING PROTEIN"/>
    <property type="match status" value="1"/>
</dbReference>
<dbReference type="EMBL" id="KZ452037">
    <property type="protein sequence ID" value="PKA49548.1"/>
    <property type="molecule type" value="Genomic_DNA"/>
</dbReference>
<dbReference type="Gene3D" id="1.10.720.30">
    <property type="entry name" value="SAP domain"/>
    <property type="match status" value="1"/>
</dbReference>